<keyword evidence="4" id="KW-1185">Reference proteome</keyword>
<keyword evidence="2" id="KW-1133">Transmembrane helix</keyword>
<dbReference type="OrthoDB" id="4358478at2759"/>
<keyword evidence="2" id="KW-0812">Transmembrane</keyword>
<evidence type="ECO:0000313" key="3">
    <source>
        <dbReference type="EMBL" id="PGG99125.1"/>
    </source>
</evidence>
<feature type="transmembrane region" description="Helical" evidence="2">
    <location>
        <begin position="244"/>
        <end position="266"/>
    </location>
</feature>
<evidence type="ECO:0000256" key="2">
    <source>
        <dbReference type="SAM" id="Phobius"/>
    </source>
</evidence>
<dbReference type="EMBL" id="PDNB01000213">
    <property type="protein sequence ID" value="PGG99125.1"/>
    <property type="molecule type" value="Genomic_DNA"/>
</dbReference>
<feature type="compositionally biased region" description="Basic and acidic residues" evidence="1">
    <location>
        <begin position="164"/>
        <end position="177"/>
    </location>
</feature>
<evidence type="ECO:0000256" key="1">
    <source>
        <dbReference type="SAM" id="MobiDB-lite"/>
    </source>
</evidence>
<gene>
    <name evidence="3" type="ORF">AJ79_08689</name>
</gene>
<dbReference type="STRING" id="1447875.A0A2B7WQU4"/>
<evidence type="ECO:0000313" key="4">
    <source>
        <dbReference type="Proteomes" id="UP000223968"/>
    </source>
</evidence>
<dbReference type="AlphaFoldDB" id="A0A2B7WQU4"/>
<name>A0A2B7WQU4_9EURO</name>
<feature type="compositionally biased region" description="Polar residues" evidence="1">
    <location>
        <begin position="178"/>
        <end position="192"/>
    </location>
</feature>
<dbReference type="Proteomes" id="UP000223968">
    <property type="component" value="Unassembled WGS sequence"/>
</dbReference>
<keyword evidence="2" id="KW-0472">Membrane</keyword>
<reference evidence="3 4" key="1">
    <citation type="submission" date="2017-10" db="EMBL/GenBank/DDBJ databases">
        <title>Comparative genomics in systemic dimorphic fungi from Ajellomycetaceae.</title>
        <authorList>
            <person name="Munoz J.F."/>
            <person name="Mcewen J.G."/>
            <person name="Clay O.K."/>
            <person name="Cuomo C.A."/>
        </authorList>
    </citation>
    <scope>NUCLEOTIDE SEQUENCE [LARGE SCALE GENOMIC DNA]</scope>
    <source>
        <strain evidence="3 4">UAMH5409</strain>
    </source>
</reference>
<feature type="region of interest" description="Disordered" evidence="1">
    <location>
        <begin position="126"/>
        <end position="224"/>
    </location>
</feature>
<comment type="caution">
    <text evidence="3">The sequence shown here is derived from an EMBL/GenBank/DDBJ whole genome shotgun (WGS) entry which is preliminary data.</text>
</comment>
<protein>
    <submittedName>
        <fullName evidence="3">Uncharacterized protein</fullName>
    </submittedName>
</protein>
<sequence>MSDDVPTTKPQWRAAARKAGVEYISIRDRSDVPSASSMEEKDYLCLRVIWTTVKLDRLDPAELGITASETKRALNHLTGREEYNAFITYAGRLGETNTPLRDLPYLDYEARRDGIFPKAYHLPNYYGRSDRSSQSPQSNGPKVGRQFRSNRLQKTPGGKFPQPDWHRSADKTPEARSRTQSSGDPSSFQESPLASYGGPPQTRSPRSRSEDRVSQEDFPDSISAQTGVSAGAAKILYPAVRDEMIFNTFLILLLNATAAFYLSATVEWRLIRWILRCELGTAALEARTDGYLRGKDDRTVVLVEVKARARSIRRGAIRMQEATQMVTLIAQEGFPDRDTRRFILLFQDRHEVYLAIPYYDKEYLEYLKGETDARTSLSLLMMRTYGPWSIYSASDLDGLCQKLLALTISASN</sequence>
<proteinExistence type="predicted"/>
<organism evidence="3 4">
    <name type="scientific">Helicocarpus griseus UAMH5409</name>
    <dbReference type="NCBI Taxonomy" id="1447875"/>
    <lineage>
        <taxon>Eukaryota</taxon>
        <taxon>Fungi</taxon>
        <taxon>Dikarya</taxon>
        <taxon>Ascomycota</taxon>
        <taxon>Pezizomycotina</taxon>
        <taxon>Eurotiomycetes</taxon>
        <taxon>Eurotiomycetidae</taxon>
        <taxon>Onygenales</taxon>
        <taxon>Ajellomycetaceae</taxon>
        <taxon>Helicocarpus</taxon>
    </lineage>
</organism>
<accession>A0A2B7WQU4</accession>